<protein>
    <submittedName>
        <fullName evidence="1">Uncharacterized protein</fullName>
    </submittedName>
</protein>
<proteinExistence type="predicted"/>
<comment type="caution">
    <text evidence="1">The sequence shown here is derived from an EMBL/GenBank/DDBJ whole genome shotgun (WGS) entry which is preliminary data.</text>
</comment>
<organism evidence="1 2">
    <name type="scientific">Clonorchis sinensis</name>
    <name type="common">Chinese liver fluke</name>
    <dbReference type="NCBI Taxonomy" id="79923"/>
    <lineage>
        <taxon>Eukaryota</taxon>
        <taxon>Metazoa</taxon>
        <taxon>Spiralia</taxon>
        <taxon>Lophotrochozoa</taxon>
        <taxon>Platyhelminthes</taxon>
        <taxon>Trematoda</taxon>
        <taxon>Digenea</taxon>
        <taxon>Opisthorchiida</taxon>
        <taxon>Opisthorchiata</taxon>
        <taxon>Opisthorchiidae</taxon>
        <taxon>Clonorchis</taxon>
    </lineage>
</organism>
<keyword evidence="2" id="KW-1185">Reference proteome</keyword>
<evidence type="ECO:0000313" key="2">
    <source>
        <dbReference type="Proteomes" id="UP000286415"/>
    </source>
</evidence>
<reference evidence="1 2" key="1">
    <citation type="journal article" date="2018" name="Biotechnol. Adv.">
        <title>Improved genomic resources and new bioinformatic workflow for the carcinogenic parasite Clonorchis sinensis: Biotechnological implications.</title>
        <authorList>
            <person name="Wang D."/>
            <person name="Korhonen P.K."/>
            <person name="Gasser R.B."/>
            <person name="Young N.D."/>
        </authorList>
    </citation>
    <scope>NUCLEOTIDE SEQUENCE [LARGE SCALE GENOMIC DNA]</scope>
    <source>
        <strain evidence="1">Cs-k2</strain>
    </source>
</reference>
<dbReference type="AlphaFoldDB" id="A0A419PEY5"/>
<name>A0A419PEY5_CLOSI</name>
<evidence type="ECO:0000313" key="1">
    <source>
        <dbReference type="EMBL" id="KAG5455336.1"/>
    </source>
</evidence>
<sequence>MTGVALPGFPQVRALPESSSTLCFTCTKFDICVPSLFSREIQMTKVWDYVHLMSPKKGETGQLLAETQGKTYSSIGEIFCNLKKAQRTSVLEKYTHLHINLVFARDSPGTQLNLPFVMFSGN</sequence>
<dbReference type="EMBL" id="NIRI02000005">
    <property type="protein sequence ID" value="KAG5455336.1"/>
    <property type="molecule type" value="Genomic_DNA"/>
</dbReference>
<gene>
    <name evidence="1" type="ORF">CSKR_104983</name>
</gene>
<reference evidence="1 2" key="2">
    <citation type="journal article" date="2021" name="Genomics">
        <title>High-quality reference genome for Clonorchis sinensis.</title>
        <authorList>
            <person name="Young N.D."/>
            <person name="Stroehlein A.J."/>
            <person name="Kinkar L."/>
            <person name="Wang T."/>
            <person name="Sohn W.M."/>
            <person name="Chang B.C.H."/>
            <person name="Kaur P."/>
            <person name="Weisz D."/>
            <person name="Dudchenko O."/>
            <person name="Aiden E.L."/>
            <person name="Korhonen P.K."/>
            <person name="Gasser R.B."/>
        </authorList>
    </citation>
    <scope>NUCLEOTIDE SEQUENCE [LARGE SCALE GENOMIC DNA]</scope>
    <source>
        <strain evidence="1">Cs-k2</strain>
    </source>
</reference>
<accession>A0A419PEY5</accession>
<dbReference type="Proteomes" id="UP000286415">
    <property type="component" value="Unassembled WGS sequence"/>
</dbReference>
<dbReference type="InParanoid" id="A0A419PEY5"/>